<reference evidence="3 4" key="1">
    <citation type="submission" date="2014-04" db="EMBL/GenBank/DDBJ databases">
        <authorList>
            <consortium name="DOE Joint Genome Institute"/>
            <person name="Kuo A."/>
            <person name="Ruytinx J."/>
            <person name="Rineau F."/>
            <person name="Colpaert J."/>
            <person name="Kohler A."/>
            <person name="Nagy L.G."/>
            <person name="Floudas D."/>
            <person name="Copeland A."/>
            <person name="Barry K.W."/>
            <person name="Cichocki N."/>
            <person name="Veneault-Fourrey C."/>
            <person name="LaButti K."/>
            <person name="Lindquist E.A."/>
            <person name="Lipzen A."/>
            <person name="Lundell T."/>
            <person name="Morin E."/>
            <person name="Murat C."/>
            <person name="Sun H."/>
            <person name="Tunlid A."/>
            <person name="Henrissat B."/>
            <person name="Grigoriev I.V."/>
            <person name="Hibbett D.S."/>
            <person name="Martin F."/>
            <person name="Nordberg H.P."/>
            <person name="Cantor M.N."/>
            <person name="Hua S.X."/>
        </authorList>
    </citation>
    <scope>NUCLEOTIDE SEQUENCE [LARGE SCALE GENOMIC DNA]</scope>
    <source>
        <strain evidence="3 4">UH-Slu-Lm8-n1</strain>
    </source>
</reference>
<feature type="region of interest" description="Disordered" evidence="1">
    <location>
        <begin position="363"/>
        <end position="484"/>
    </location>
</feature>
<feature type="region of interest" description="Disordered" evidence="1">
    <location>
        <begin position="236"/>
        <end position="276"/>
    </location>
</feature>
<dbReference type="STRING" id="930992.A0A0D0ADU9"/>
<keyword evidence="4" id="KW-1185">Reference proteome</keyword>
<dbReference type="InterPro" id="IPR049203">
    <property type="entry name" value="DUF6818"/>
</dbReference>
<dbReference type="AlphaFoldDB" id="A0A0D0ADU9"/>
<feature type="region of interest" description="Disordered" evidence="1">
    <location>
        <begin position="134"/>
        <end position="174"/>
    </location>
</feature>
<evidence type="ECO:0000313" key="3">
    <source>
        <dbReference type="EMBL" id="KIK32392.1"/>
    </source>
</evidence>
<organism evidence="3 4">
    <name type="scientific">Suillus luteus UH-Slu-Lm8-n1</name>
    <dbReference type="NCBI Taxonomy" id="930992"/>
    <lineage>
        <taxon>Eukaryota</taxon>
        <taxon>Fungi</taxon>
        <taxon>Dikarya</taxon>
        <taxon>Basidiomycota</taxon>
        <taxon>Agaricomycotina</taxon>
        <taxon>Agaricomycetes</taxon>
        <taxon>Agaricomycetidae</taxon>
        <taxon>Boletales</taxon>
        <taxon>Suillineae</taxon>
        <taxon>Suillaceae</taxon>
        <taxon>Suillus</taxon>
    </lineage>
</organism>
<dbReference type="EMBL" id="KN836262">
    <property type="protein sequence ID" value="KIK32392.1"/>
    <property type="molecule type" value="Genomic_DNA"/>
</dbReference>
<dbReference type="InParanoid" id="A0A0D0ADU9"/>
<dbReference type="PANTHER" id="PTHR34409:SF1">
    <property type="entry name" value="MYB-LIKE DOMAIN-CONTAINING PROTEIN"/>
    <property type="match status" value="1"/>
</dbReference>
<accession>A0A0D0ADU9</accession>
<sequence>MSDIPPTQSMLIPDGSPSIPELRYDGAGNAYARDHVGNWVSHPGIARAVTRVQWPEDRVSQPYKQCAATPSLYGLTTFADFSQPRELSEPLPLPSGSRLVLGAARDPAQIPLPDSPDGDLCDPIVISEARGYTRTTKTAGARRKAVAKAPNVEDDKDDARTEVKPPSGPERLASNPLQVQRVGKQAWPPPRKAVSLETKFKQLVKTTKPTGVGVCPPDVSRAHHIDALINERAGTRDLNDSDFDANDSHDDSRNITPPIEHTAVTRTTRTDAPVPRRRGAAATELLTRISSAFDPAVQQARDEERANRSLATTQLLMQAQQLRDANAVTEQLRTQLYDLRTRLYDVEREHDLSKLRAEMLQMHGSAPNQAPPARRSSRHRHRPKLPSYTHYPDGGQSVIWHSDAETLTDHPPTSPRFTAVTPTDFGTSPSPRRREPFRWASRPRLRGGGARNSVVHSRGHGQGRQEPTDLKSEDDGPEPQSTEV</sequence>
<evidence type="ECO:0000259" key="2">
    <source>
        <dbReference type="Pfam" id="PF20681"/>
    </source>
</evidence>
<feature type="domain" description="DUF6818" evidence="2">
    <location>
        <begin position="191"/>
        <end position="243"/>
    </location>
</feature>
<feature type="compositionally biased region" description="Basic and acidic residues" evidence="1">
    <location>
        <begin position="151"/>
        <end position="163"/>
    </location>
</feature>
<proteinExistence type="predicted"/>
<dbReference type="OrthoDB" id="2681227at2759"/>
<feature type="compositionally biased region" description="Polar residues" evidence="1">
    <location>
        <begin position="420"/>
        <end position="430"/>
    </location>
</feature>
<evidence type="ECO:0000256" key="1">
    <source>
        <dbReference type="SAM" id="MobiDB-lite"/>
    </source>
</evidence>
<dbReference type="HOGENOM" id="CLU_605764_0_0_1"/>
<dbReference type="Proteomes" id="UP000054485">
    <property type="component" value="Unassembled WGS sequence"/>
</dbReference>
<dbReference type="Pfam" id="PF20681">
    <property type="entry name" value="DUF6818"/>
    <property type="match status" value="1"/>
</dbReference>
<name>A0A0D0ADU9_9AGAM</name>
<dbReference type="PANTHER" id="PTHR34409">
    <property type="entry name" value="SET DOMAIN-CONTAINING PROTEIN"/>
    <property type="match status" value="1"/>
</dbReference>
<evidence type="ECO:0000313" key="4">
    <source>
        <dbReference type="Proteomes" id="UP000054485"/>
    </source>
</evidence>
<protein>
    <recommendedName>
        <fullName evidence="2">DUF6818 domain-containing protein</fullName>
    </recommendedName>
</protein>
<reference evidence="4" key="2">
    <citation type="submission" date="2015-01" db="EMBL/GenBank/DDBJ databases">
        <title>Evolutionary Origins and Diversification of the Mycorrhizal Mutualists.</title>
        <authorList>
            <consortium name="DOE Joint Genome Institute"/>
            <consortium name="Mycorrhizal Genomics Consortium"/>
            <person name="Kohler A."/>
            <person name="Kuo A."/>
            <person name="Nagy L.G."/>
            <person name="Floudas D."/>
            <person name="Copeland A."/>
            <person name="Barry K.W."/>
            <person name="Cichocki N."/>
            <person name="Veneault-Fourrey C."/>
            <person name="LaButti K."/>
            <person name="Lindquist E.A."/>
            <person name="Lipzen A."/>
            <person name="Lundell T."/>
            <person name="Morin E."/>
            <person name="Murat C."/>
            <person name="Riley R."/>
            <person name="Ohm R."/>
            <person name="Sun H."/>
            <person name="Tunlid A."/>
            <person name="Henrissat B."/>
            <person name="Grigoriev I.V."/>
            <person name="Hibbett D.S."/>
            <person name="Martin F."/>
        </authorList>
    </citation>
    <scope>NUCLEOTIDE SEQUENCE [LARGE SCALE GENOMIC DNA]</scope>
    <source>
        <strain evidence="4">UH-Slu-Lm8-n1</strain>
    </source>
</reference>
<feature type="compositionally biased region" description="Basic residues" evidence="1">
    <location>
        <begin position="375"/>
        <end position="384"/>
    </location>
</feature>
<gene>
    <name evidence="3" type="ORF">CY34DRAFT_19082</name>
</gene>